<proteinExistence type="predicted"/>
<evidence type="ECO:0000313" key="2">
    <source>
        <dbReference type="Proteomes" id="UP000070133"/>
    </source>
</evidence>
<organism evidence="1 2">
    <name type="scientific">Pseudocercospora eumusae</name>
    <dbReference type="NCBI Taxonomy" id="321146"/>
    <lineage>
        <taxon>Eukaryota</taxon>
        <taxon>Fungi</taxon>
        <taxon>Dikarya</taxon>
        <taxon>Ascomycota</taxon>
        <taxon>Pezizomycotina</taxon>
        <taxon>Dothideomycetes</taxon>
        <taxon>Dothideomycetidae</taxon>
        <taxon>Mycosphaerellales</taxon>
        <taxon>Mycosphaerellaceae</taxon>
        <taxon>Pseudocercospora</taxon>
    </lineage>
</organism>
<comment type="caution">
    <text evidence="1">The sequence shown here is derived from an EMBL/GenBank/DDBJ whole genome shotgun (WGS) entry which is preliminary data.</text>
</comment>
<gene>
    <name evidence="1" type="ORF">AC578_9625</name>
</gene>
<name>A0A139H4L1_9PEZI</name>
<reference evidence="1 2" key="1">
    <citation type="submission" date="2015-07" db="EMBL/GenBank/DDBJ databases">
        <title>Comparative genomics of the Sigatoka disease complex on banana suggests a link between parallel evolutionary changes in Pseudocercospora fijiensis and Pseudocercospora eumusae and increased virulence on the banana host.</title>
        <authorList>
            <person name="Chang T.-C."/>
            <person name="Salvucci A."/>
            <person name="Crous P.W."/>
            <person name="Stergiopoulos I."/>
        </authorList>
    </citation>
    <scope>NUCLEOTIDE SEQUENCE [LARGE SCALE GENOMIC DNA]</scope>
    <source>
        <strain evidence="1 2">CBS 114824</strain>
    </source>
</reference>
<dbReference type="Proteomes" id="UP000070133">
    <property type="component" value="Unassembled WGS sequence"/>
</dbReference>
<evidence type="ECO:0000313" key="1">
    <source>
        <dbReference type="EMBL" id="KXS97384.1"/>
    </source>
</evidence>
<dbReference type="AlphaFoldDB" id="A0A139H4L1"/>
<dbReference type="EMBL" id="LFZN01000145">
    <property type="protein sequence ID" value="KXS97384.1"/>
    <property type="molecule type" value="Genomic_DNA"/>
</dbReference>
<sequence length="63" mass="7408">MPKTKRCGYEMGTMFPWRRPSDHAFHVRDDNPQGPVAYNFINPIKGAFGLKEFKQWSLFAFEN</sequence>
<keyword evidence="2" id="KW-1185">Reference proteome</keyword>
<accession>A0A139H4L1</accession>
<protein>
    <submittedName>
        <fullName evidence="1">Uncharacterized protein</fullName>
    </submittedName>
</protein>